<keyword evidence="3" id="KW-0520">NAD</keyword>
<dbReference type="Proteomes" id="UP001221302">
    <property type="component" value="Unassembled WGS sequence"/>
</dbReference>
<accession>A0AAE3P243</accession>
<keyword evidence="5" id="KW-1185">Reference proteome</keyword>
<comment type="caution">
    <text evidence="4">The sequence shown here is derived from an EMBL/GenBank/DDBJ whole genome shotgun (WGS) entry which is preliminary data.</text>
</comment>
<dbReference type="GO" id="GO:0051287">
    <property type="term" value="F:NAD binding"/>
    <property type="evidence" value="ECO:0007669"/>
    <property type="project" value="InterPro"/>
</dbReference>
<dbReference type="GO" id="GO:0050570">
    <property type="term" value="F:4-hydroxythreonine-4-phosphate dehydrogenase activity"/>
    <property type="evidence" value="ECO:0007669"/>
    <property type="project" value="UniProtKB-EC"/>
</dbReference>
<evidence type="ECO:0000256" key="1">
    <source>
        <dbReference type="ARBA" id="ARBA00022723"/>
    </source>
</evidence>
<dbReference type="AlphaFoldDB" id="A0AAE3P243"/>
<keyword evidence="2 4" id="KW-0560">Oxidoreductase</keyword>
<evidence type="ECO:0000256" key="2">
    <source>
        <dbReference type="ARBA" id="ARBA00023002"/>
    </source>
</evidence>
<reference evidence="4" key="1">
    <citation type="submission" date="2023-03" db="EMBL/GenBank/DDBJ databases">
        <title>Stygiobacter electus gen. nov., sp. nov., facultatively anaerobic thermotolerant bacterium of the class Ignavibacteria from a well of Yessentuki mineral water deposit.</title>
        <authorList>
            <person name="Podosokorskaya O.A."/>
            <person name="Elcheninov A.G."/>
            <person name="Petrova N.F."/>
            <person name="Zavarzina D.G."/>
            <person name="Kublanov I.V."/>
            <person name="Merkel A.Y."/>
        </authorList>
    </citation>
    <scope>NUCLEOTIDE SEQUENCE</scope>
    <source>
        <strain evidence="4">09-Me</strain>
    </source>
</reference>
<dbReference type="GO" id="GO:0046872">
    <property type="term" value="F:metal ion binding"/>
    <property type="evidence" value="ECO:0007669"/>
    <property type="project" value="UniProtKB-KW"/>
</dbReference>
<dbReference type="PANTHER" id="PTHR30004:SF6">
    <property type="entry name" value="D-THREONATE 4-PHOSPHATE DEHYDROGENASE"/>
    <property type="match status" value="1"/>
</dbReference>
<dbReference type="Gene3D" id="3.40.718.10">
    <property type="entry name" value="Isopropylmalate Dehydrogenase"/>
    <property type="match status" value="1"/>
</dbReference>
<evidence type="ECO:0000256" key="3">
    <source>
        <dbReference type="ARBA" id="ARBA00023027"/>
    </source>
</evidence>
<name>A0AAE3P243_9BACT</name>
<dbReference type="PANTHER" id="PTHR30004">
    <property type="entry name" value="4-HYDROXYTHREONINE-4-PHOSPHATE DEHYDROGENASE"/>
    <property type="match status" value="1"/>
</dbReference>
<dbReference type="EC" id="1.1.1.262" evidence="4"/>
<proteinExistence type="predicted"/>
<protein>
    <submittedName>
        <fullName evidence="4">4-hydroxythreonine-4-phosphate dehydrogenase PdxA</fullName>
        <ecNumber evidence="4">1.1.1.262</ecNumber>
    </submittedName>
</protein>
<dbReference type="EMBL" id="JARGDL010000013">
    <property type="protein sequence ID" value="MDF1612382.1"/>
    <property type="molecule type" value="Genomic_DNA"/>
</dbReference>
<evidence type="ECO:0000313" key="4">
    <source>
        <dbReference type="EMBL" id="MDF1612382.1"/>
    </source>
</evidence>
<evidence type="ECO:0000313" key="5">
    <source>
        <dbReference type="Proteomes" id="UP001221302"/>
    </source>
</evidence>
<dbReference type="InterPro" id="IPR005255">
    <property type="entry name" value="PdxA_fam"/>
</dbReference>
<keyword evidence="1" id="KW-0479">Metal-binding</keyword>
<gene>
    <name evidence="4" type="primary">pdxA</name>
    <name evidence="4" type="ORF">P0M35_09485</name>
</gene>
<dbReference type="Pfam" id="PF04166">
    <property type="entry name" value="PdxA"/>
    <property type="match status" value="1"/>
</dbReference>
<sequence length="328" mass="36656">MNTLVFTCGDINGIGPEIVIKTINKIQNPGKRKIIFICPSNVFEHAAEIINPEFEFNVFKNLNEVIESRKPITILDIGKTKLNVGIPTKISGLTSANAIEKSYQILISIKKSAVITAPISKKSFELAGINYSGQTEFYASLSNSKKFLMMFLSQKFKAALLTIHMPLKNVSEHITFEKIKNTIEILWNTLATDFNIKNPEIALLGFNPHNGEDGRIGNEEREIIIPAIKKLNNKFVYGPFVPDAFFGTKSYKDYDAILGIYHDQVLIPFKMINFDKGVNFTAGLPIIRVSPDHGTAFDIADFGIAKPTSMIAAVKWAEKIIMNRIKNE</sequence>
<dbReference type="NCBIfam" id="TIGR00557">
    <property type="entry name" value="pdxA"/>
    <property type="match status" value="1"/>
</dbReference>
<dbReference type="SUPFAM" id="SSF53659">
    <property type="entry name" value="Isocitrate/Isopropylmalate dehydrogenase-like"/>
    <property type="match status" value="1"/>
</dbReference>
<dbReference type="RefSeq" id="WP_321536153.1">
    <property type="nucleotide sequence ID" value="NZ_JARGDL010000013.1"/>
</dbReference>
<organism evidence="4 5">
    <name type="scientific">Stygiobacter electus</name>
    <dbReference type="NCBI Taxonomy" id="3032292"/>
    <lineage>
        <taxon>Bacteria</taxon>
        <taxon>Pseudomonadati</taxon>
        <taxon>Ignavibacteriota</taxon>
        <taxon>Ignavibacteria</taxon>
        <taxon>Ignavibacteriales</taxon>
        <taxon>Melioribacteraceae</taxon>
        <taxon>Stygiobacter</taxon>
    </lineage>
</organism>